<dbReference type="GO" id="GO:0051301">
    <property type="term" value="P:cell division"/>
    <property type="evidence" value="ECO:0007669"/>
    <property type="project" value="UniProtKB-UniRule"/>
</dbReference>
<dbReference type="InterPro" id="IPR003802">
    <property type="entry name" value="Sporulation_regulator_WhiA"/>
</dbReference>
<dbReference type="Pfam" id="PF10298">
    <property type="entry name" value="WhiA_N"/>
    <property type="match status" value="1"/>
</dbReference>
<evidence type="ECO:0000256" key="2">
    <source>
        <dbReference type="ARBA" id="ARBA00023125"/>
    </source>
</evidence>
<evidence type="ECO:0000259" key="6">
    <source>
        <dbReference type="Pfam" id="PF10298"/>
    </source>
</evidence>
<dbReference type="Pfam" id="PF02650">
    <property type="entry name" value="HTH_WhiA"/>
    <property type="match status" value="1"/>
</dbReference>
<evidence type="ECO:0000313" key="8">
    <source>
        <dbReference type="EMBL" id="HIU45520.1"/>
    </source>
</evidence>
<dbReference type="GO" id="GO:0043937">
    <property type="term" value="P:regulation of sporulation"/>
    <property type="evidence" value="ECO:0007669"/>
    <property type="project" value="InterPro"/>
</dbReference>
<comment type="function">
    <text evidence="4">Involved in cell division and chromosome segregation.</text>
</comment>
<protein>
    <recommendedName>
        <fullName evidence="4">Probable cell division protein WhiA</fullName>
    </recommendedName>
</protein>
<evidence type="ECO:0000313" key="9">
    <source>
        <dbReference type="Proteomes" id="UP000824070"/>
    </source>
</evidence>
<feature type="domain" description="Sporulation regulator WhiA C-terminal" evidence="5">
    <location>
        <begin position="224"/>
        <end position="310"/>
    </location>
</feature>
<dbReference type="SUPFAM" id="SSF55608">
    <property type="entry name" value="Homing endonucleases"/>
    <property type="match status" value="1"/>
</dbReference>
<sequence>MGASPVSFALQVKEEISSLSLPEEALRPLLSGYAKCAGSIRMSSSGNELDLVSESSKVAKLLYGAISSIYGSGVRFAYSKMMGFSKRTRFHVLAKEADYILSDLGVDLLSPALPKGLLTDEKDEQSYLAGCFLARGSVNDPHSSSYHLEIALDSEKLASSVSSLINHSKSFPFNSRVAKRRQQWIVYLKRAEQISSFLTYIGATASCLYFEQIRVDRDFANLGNRFNNLDSANMGKTLGASKRQLDEIAHFDVHGTFPKIESEKLRALMAIRKQNPDATLSELSALLSEQLNTEVSKSNINHLFRKLHELYLQDNGDAE</sequence>
<keyword evidence="1 4" id="KW-0132">Cell division</keyword>
<reference evidence="8" key="2">
    <citation type="journal article" date="2021" name="PeerJ">
        <title>Extensive microbial diversity within the chicken gut microbiome revealed by metagenomics and culture.</title>
        <authorList>
            <person name="Gilroy R."/>
            <person name="Ravi A."/>
            <person name="Getino M."/>
            <person name="Pursley I."/>
            <person name="Horton D.L."/>
            <person name="Alikhan N.F."/>
            <person name="Baker D."/>
            <person name="Gharbi K."/>
            <person name="Hall N."/>
            <person name="Watson M."/>
            <person name="Adriaenssens E.M."/>
            <person name="Foster-Nyarko E."/>
            <person name="Jarju S."/>
            <person name="Secka A."/>
            <person name="Antonio M."/>
            <person name="Oren A."/>
            <person name="Chaudhuri R.R."/>
            <person name="La Ragione R."/>
            <person name="Hildebrand F."/>
            <person name="Pallen M.J."/>
        </authorList>
    </citation>
    <scope>NUCLEOTIDE SEQUENCE</scope>
    <source>
        <strain evidence="8">ChiGjej1B1-22543</strain>
    </source>
</reference>
<dbReference type="PANTHER" id="PTHR37307">
    <property type="entry name" value="CELL DIVISION PROTEIN WHIA-RELATED"/>
    <property type="match status" value="1"/>
</dbReference>
<dbReference type="PANTHER" id="PTHR37307:SF1">
    <property type="entry name" value="CELL DIVISION PROTEIN WHIA-RELATED"/>
    <property type="match status" value="1"/>
</dbReference>
<dbReference type="GO" id="GO:0003677">
    <property type="term" value="F:DNA binding"/>
    <property type="evidence" value="ECO:0007669"/>
    <property type="project" value="UniProtKB-UniRule"/>
</dbReference>
<dbReference type="Gene3D" id="3.10.28.10">
    <property type="entry name" value="Homing endonucleases"/>
    <property type="match status" value="1"/>
</dbReference>
<gene>
    <name evidence="4 8" type="primary">whiA</name>
    <name evidence="8" type="ORF">IAC52_04405</name>
</gene>
<dbReference type="AlphaFoldDB" id="A0A9D1LP68"/>
<evidence type="ECO:0000256" key="3">
    <source>
        <dbReference type="ARBA" id="ARBA00023306"/>
    </source>
</evidence>
<evidence type="ECO:0000259" key="5">
    <source>
        <dbReference type="Pfam" id="PF02650"/>
    </source>
</evidence>
<feature type="domain" description="Sporulation transcription regulator WhiA N-terminal" evidence="6">
    <location>
        <begin position="30"/>
        <end position="106"/>
    </location>
</feature>
<dbReference type="EMBL" id="DVMV01000037">
    <property type="protein sequence ID" value="HIU45520.1"/>
    <property type="molecule type" value="Genomic_DNA"/>
</dbReference>
<keyword evidence="3 4" id="KW-0131">Cell cycle</keyword>
<evidence type="ECO:0000259" key="7">
    <source>
        <dbReference type="Pfam" id="PF14527"/>
    </source>
</evidence>
<comment type="caution">
    <text evidence="8">The sequence shown here is derived from an EMBL/GenBank/DDBJ whole genome shotgun (WGS) entry which is preliminary data.</text>
</comment>
<dbReference type="InterPro" id="IPR039518">
    <property type="entry name" value="WhiA_LAGLIDADG_dom"/>
</dbReference>
<comment type="similarity">
    <text evidence="4">Belongs to the WhiA family.</text>
</comment>
<dbReference type="Proteomes" id="UP000824070">
    <property type="component" value="Unassembled WGS sequence"/>
</dbReference>
<dbReference type="Pfam" id="PF14527">
    <property type="entry name" value="LAGLIDADG_WhiA"/>
    <property type="match status" value="1"/>
</dbReference>
<evidence type="ECO:0000256" key="4">
    <source>
        <dbReference type="HAMAP-Rule" id="MF_01420"/>
    </source>
</evidence>
<feature type="domain" description="WhiA LAGLIDADG-like" evidence="7">
    <location>
        <begin position="125"/>
        <end position="219"/>
    </location>
</feature>
<keyword evidence="2 4" id="KW-0238">DNA-binding</keyword>
<evidence type="ECO:0000256" key="1">
    <source>
        <dbReference type="ARBA" id="ARBA00022618"/>
    </source>
</evidence>
<reference evidence="8" key="1">
    <citation type="submission" date="2020-10" db="EMBL/GenBank/DDBJ databases">
        <authorList>
            <person name="Gilroy R."/>
        </authorList>
    </citation>
    <scope>NUCLEOTIDE SEQUENCE</scope>
    <source>
        <strain evidence="8">ChiGjej1B1-22543</strain>
    </source>
</reference>
<proteinExistence type="inferred from homology"/>
<dbReference type="InterPro" id="IPR027434">
    <property type="entry name" value="Homing_endonucl"/>
</dbReference>
<dbReference type="NCBIfam" id="TIGR00647">
    <property type="entry name" value="DNA_bind_WhiA"/>
    <property type="match status" value="1"/>
</dbReference>
<organism evidence="8 9">
    <name type="scientific">Candidatus Alloenteromonas pullicola</name>
    <dbReference type="NCBI Taxonomy" id="2840784"/>
    <lineage>
        <taxon>Bacteria</taxon>
        <taxon>Bacillati</taxon>
        <taxon>Bacillota</taxon>
        <taxon>Bacillota incertae sedis</taxon>
        <taxon>Candidatus Alloenteromonas</taxon>
    </lineage>
</organism>
<accession>A0A9D1LP68</accession>
<dbReference type="HAMAP" id="MF_01420">
    <property type="entry name" value="HTH_type_WhiA"/>
    <property type="match status" value="1"/>
</dbReference>
<name>A0A9D1LP68_9FIRM</name>
<dbReference type="InterPro" id="IPR018478">
    <property type="entry name" value="Sporu_reg_WhiA_N_dom"/>
</dbReference>
<dbReference type="InterPro" id="IPR023054">
    <property type="entry name" value="Sporulation_regulator_WhiA_C"/>
</dbReference>